<evidence type="ECO:0000313" key="1">
    <source>
        <dbReference type="EMBL" id="AGY91790.1"/>
    </source>
</evidence>
<dbReference type="HOGENOM" id="CLU_2810287_0_0_6"/>
<sequence length="67" mass="6870">MLFGSYGTYYLIFSAGPGEASGQVRKLAIGADTQQQAVAQLGAMDDVALGHALADATDFDATSPLGF</sequence>
<organism evidence="1 2">
    <name type="scientific">Spiribacter curvatus</name>
    <dbReference type="NCBI Taxonomy" id="1335757"/>
    <lineage>
        <taxon>Bacteria</taxon>
        <taxon>Pseudomonadati</taxon>
        <taxon>Pseudomonadota</taxon>
        <taxon>Gammaproteobacteria</taxon>
        <taxon>Chromatiales</taxon>
        <taxon>Ectothiorhodospiraceae</taxon>
        <taxon>Spiribacter</taxon>
    </lineage>
</organism>
<dbReference type="AlphaFoldDB" id="U5T2Y2"/>
<reference evidence="1 2" key="1">
    <citation type="journal article" date="2013" name="BMC Genomics">
        <title>Genomes of "Spiribacter", a streamlined, successful halophilic bacterium.</title>
        <authorList>
            <person name="Lopez-Perez M."/>
            <person name="Ghai R."/>
            <person name="Leon M.J."/>
            <person name="Rodriguez-Olmos A."/>
            <person name="Copa-Patino J.L."/>
            <person name="Soliveri J."/>
            <person name="Sanchez-Porro C."/>
            <person name="Ventosa A."/>
            <person name="Rodriguez-Valera F."/>
        </authorList>
    </citation>
    <scope>NUCLEOTIDE SEQUENCE [LARGE SCALE GENOMIC DNA]</scope>
    <source>
        <strain evidence="1 2">UAH-SP71</strain>
    </source>
</reference>
<evidence type="ECO:0000313" key="2">
    <source>
        <dbReference type="Proteomes" id="UP000017640"/>
    </source>
</evidence>
<name>U5T2Y2_9GAMM</name>
<dbReference type="KEGG" id="spiu:SPICUR_04015"/>
<accession>U5T2Y2</accession>
<dbReference type="Proteomes" id="UP000017640">
    <property type="component" value="Chromosome"/>
</dbReference>
<protein>
    <submittedName>
        <fullName evidence="1">Uncharacterized protein</fullName>
    </submittedName>
</protein>
<proteinExistence type="predicted"/>
<dbReference type="EMBL" id="CP005990">
    <property type="protein sequence ID" value="AGY91790.1"/>
    <property type="molecule type" value="Genomic_DNA"/>
</dbReference>
<dbReference type="STRING" id="1335757.SPICUR_04015"/>
<gene>
    <name evidence="1" type="ORF">SPICUR_04015</name>
</gene>
<keyword evidence="2" id="KW-1185">Reference proteome</keyword>